<sequence length="274" mass="32855">MNIPKKIWFLWFQGLSQAPLVVVKCYESWKKHNPDWEVIFLDEDNITDYISLPLSKEKICQLSRNHQSNIIRLELLAKYGGVWADATSLCRVPLDNWLEDYSQAGFFAFIYKTRGYGWIFNWFFAAEKSNPIIVKMSQKLISFYQDNEFYHSGKTAKDRIKFLEIFLNRKYKTTRFWTSWIVRKLFKVYPYFIFHIIFANLINSERELLELYKKMKPYYNVGDMGVSGLLRPLTPEIKERIDSRVVPIYKLSWKYAQDDRYDASILKYLLEETE</sequence>
<dbReference type="GO" id="GO:0000030">
    <property type="term" value="F:mannosyltransferase activity"/>
    <property type="evidence" value="ECO:0007669"/>
    <property type="project" value="TreeGrafter"/>
</dbReference>
<evidence type="ECO:0008006" key="3">
    <source>
        <dbReference type="Google" id="ProtNLM"/>
    </source>
</evidence>
<evidence type="ECO:0000313" key="2">
    <source>
        <dbReference type="Proteomes" id="UP000278152"/>
    </source>
</evidence>
<dbReference type="PANTHER" id="PTHR32385:SF15">
    <property type="entry name" value="INOSITOL PHOSPHOCERAMIDE MANNOSYLTRANSFERASE 1"/>
    <property type="match status" value="1"/>
</dbReference>
<organism evidence="1 2">
    <name type="scientific">Microcystis viridis NIES-102</name>
    <dbReference type="NCBI Taxonomy" id="213615"/>
    <lineage>
        <taxon>Bacteria</taxon>
        <taxon>Bacillati</taxon>
        <taxon>Cyanobacteriota</taxon>
        <taxon>Cyanophyceae</taxon>
        <taxon>Oscillatoriophycideae</taxon>
        <taxon>Chroococcales</taxon>
        <taxon>Microcystaceae</taxon>
        <taxon>Microcystis</taxon>
    </lineage>
</organism>
<dbReference type="GO" id="GO:0051999">
    <property type="term" value="P:mannosyl-inositol phosphorylceramide biosynthetic process"/>
    <property type="evidence" value="ECO:0007669"/>
    <property type="project" value="TreeGrafter"/>
</dbReference>
<protein>
    <recommendedName>
        <fullName evidence="3">Capsular polysaccharide synthesis protein</fullName>
    </recommendedName>
</protein>
<proteinExistence type="predicted"/>
<dbReference type="Pfam" id="PF05704">
    <property type="entry name" value="Caps_synth"/>
    <property type="match status" value="1"/>
</dbReference>
<evidence type="ECO:0000313" key="1">
    <source>
        <dbReference type="EMBL" id="BBH41549.1"/>
    </source>
</evidence>
<dbReference type="EMBL" id="AP019314">
    <property type="protein sequence ID" value="BBH41549.1"/>
    <property type="molecule type" value="Genomic_DNA"/>
</dbReference>
<dbReference type="InterPro" id="IPR051706">
    <property type="entry name" value="Glycosyltransferase_domain"/>
</dbReference>
<dbReference type="PANTHER" id="PTHR32385">
    <property type="entry name" value="MANNOSYL PHOSPHORYLINOSITOL CERAMIDE SYNTHASE"/>
    <property type="match status" value="1"/>
</dbReference>
<dbReference type="Proteomes" id="UP000278152">
    <property type="component" value="Chromosome"/>
</dbReference>
<gene>
    <name evidence="1" type="ORF">myaer102_41640</name>
</gene>
<dbReference type="Gene3D" id="3.90.550.20">
    <property type="match status" value="1"/>
</dbReference>
<dbReference type="GO" id="GO:0016020">
    <property type="term" value="C:membrane"/>
    <property type="evidence" value="ECO:0007669"/>
    <property type="project" value="GOC"/>
</dbReference>
<dbReference type="InterPro" id="IPR029044">
    <property type="entry name" value="Nucleotide-diphossugar_trans"/>
</dbReference>
<dbReference type="InterPro" id="IPR008441">
    <property type="entry name" value="AfumC-like_glycosyl_Trfase"/>
</dbReference>
<dbReference type="KEGG" id="mvz:myaer102_41640"/>
<dbReference type="SUPFAM" id="SSF53448">
    <property type="entry name" value="Nucleotide-diphospho-sugar transferases"/>
    <property type="match status" value="1"/>
</dbReference>
<accession>A0A3G9K290</accession>
<dbReference type="AlphaFoldDB" id="A0A3G9K290"/>
<reference evidence="1 2" key="1">
    <citation type="submission" date="2018-11" db="EMBL/GenBank/DDBJ databases">
        <title>Complete genome sequence of Microcystis aeruginosa NIES-102.</title>
        <authorList>
            <person name="Yamaguchi H."/>
            <person name="Suzuki S."/>
            <person name="Kawachi M."/>
        </authorList>
    </citation>
    <scope>NUCLEOTIDE SEQUENCE [LARGE SCALE GENOMIC DNA]</scope>
    <source>
        <strain evidence="1 2">NIES-102</strain>
    </source>
</reference>
<name>A0A3G9K290_MICVR</name>